<evidence type="ECO:0000313" key="1">
    <source>
        <dbReference type="EMBL" id="PUZ72328.1"/>
    </source>
</evidence>
<name>A0A2T7EWZ0_9POAL</name>
<dbReference type="Gramene" id="PUZ72328">
    <property type="protein sequence ID" value="PUZ72328"/>
    <property type="gene ID" value="GQ55_2G385400"/>
</dbReference>
<evidence type="ECO:0000313" key="2">
    <source>
        <dbReference type="Proteomes" id="UP000244336"/>
    </source>
</evidence>
<gene>
    <name evidence="1" type="ORF">GQ55_2G385400</name>
</gene>
<dbReference type="Proteomes" id="UP000244336">
    <property type="component" value="Chromosome 2"/>
</dbReference>
<keyword evidence="2" id="KW-1185">Reference proteome</keyword>
<dbReference type="EMBL" id="CM009750">
    <property type="protein sequence ID" value="PUZ72328.1"/>
    <property type="molecule type" value="Genomic_DNA"/>
</dbReference>
<sequence length="59" mass="6146">MCIGKNAPRGNNLSSLGHRCFILLCNLHLQLRAGLPATVTGASPTGSMAGEKLTELVVL</sequence>
<protein>
    <submittedName>
        <fullName evidence="1">Uncharacterized protein</fullName>
    </submittedName>
</protein>
<organism evidence="1 2">
    <name type="scientific">Panicum hallii var. hallii</name>
    <dbReference type="NCBI Taxonomy" id="1504633"/>
    <lineage>
        <taxon>Eukaryota</taxon>
        <taxon>Viridiplantae</taxon>
        <taxon>Streptophyta</taxon>
        <taxon>Embryophyta</taxon>
        <taxon>Tracheophyta</taxon>
        <taxon>Spermatophyta</taxon>
        <taxon>Magnoliopsida</taxon>
        <taxon>Liliopsida</taxon>
        <taxon>Poales</taxon>
        <taxon>Poaceae</taxon>
        <taxon>PACMAD clade</taxon>
        <taxon>Panicoideae</taxon>
        <taxon>Panicodae</taxon>
        <taxon>Paniceae</taxon>
        <taxon>Panicinae</taxon>
        <taxon>Panicum</taxon>
        <taxon>Panicum sect. Panicum</taxon>
    </lineage>
</organism>
<accession>A0A2T7EWZ0</accession>
<dbReference type="AlphaFoldDB" id="A0A2T7EWZ0"/>
<reference evidence="1 2" key="1">
    <citation type="submission" date="2018-04" db="EMBL/GenBank/DDBJ databases">
        <title>WGS assembly of Panicum hallii var. hallii HAL2.</title>
        <authorList>
            <person name="Lovell J."/>
            <person name="Jenkins J."/>
            <person name="Lowry D."/>
            <person name="Mamidi S."/>
            <person name="Sreedasyam A."/>
            <person name="Weng X."/>
            <person name="Barry K."/>
            <person name="Bonette J."/>
            <person name="Campitelli B."/>
            <person name="Daum C."/>
            <person name="Gordon S."/>
            <person name="Gould B."/>
            <person name="Lipzen A."/>
            <person name="MacQueen A."/>
            <person name="Palacio-Mejia J."/>
            <person name="Plott C."/>
            <person name="Shakirov E."/>
            <person name="Shu S."/>
            <person name="Yoshinaga Y."/>
            <person name="Zane M."/>
            <person name="Rokhsar D."/>
            <person name="Grimwood J."/>
            <person name="Schmutz J."/>
            <person name="Juenger T."/>
        </authorList>
    </citation>
    <scope>NUCLEOTIDE SEQUENCE [LARGE SCALE GENOMIC DNA]</scope>
    <source>
        <strain evidence="2">cv. HAL2</strain>
    </source>
</reference>
<proteinExistence type="predicted"/>